<organism evidence="1 2">
    <name type="scientific">Paenibacillus baimaensis</name>
    <dbReference type="NCBI Taxonomy" id="2982185"/>
    <lineage>
        <taxon>Bacteria</taxon>
        <taxon>Bacillati</taxon>
        <taxon>Bacillota</taxon>
        <taxon>Bacilli</taxon>
        <taxon>Bacillales</taxon>
        <taxon>Paenibacillaceae</taxon>
        <taxon>Paenibacillus</taxon>
    </lineage>
</organism>
<accession>A0ABT2U7Y4</accession>
<evidence type="ECO:0000313" key="2">
    <source>
        <dbReference type="Proteomes" id="UP001652445"/>
    </source>
</evidence>
<keyword evidence="2" id="KW-1185">Reference proteome</keyword>
<protein>
    <recommendedName>
        <fullName evidence="3">SbsC C-terminal domain-containing protein</fullName>
    </recommendedName>
</protein>
<name>A0ABT2U7Y4_9BACL</name>
<evidence type="ECO:0008006" key="3">
    <source>
        <dbReference type="Google" id="ProtNLM"/>
    </source>
</evidence>
<dbReference type="RefSeq" id="WP_262682247.1">
    <property type="nucleotide sequence ID" value="NZ_JAOQIO010000006.1"/>
</dbReference>
<dbReference type="EMBL" id="JAOQIO010000006">
    <property type="protein sequence ID" value="MCU6790738.1"/>
    <property type="molecule type" value="Genomic_DNA"/>
</dbReference>
<proteinExistence type="predicted"/>
<dbReference type="Proteomes" id="UP001652445">
    <property type="component" value="Unassembled WGS sequence"/>
</dbReference>
<sequence length="589" mass="65492">MASFMYKRSKRTRNAAAIVLAAVLCLTGYKGYISWQKTDLYAKGVELQAAGNELEAQQAYSKAQQIRIIDYKETETAAALASLNPAAALKSWFTSLSTDLKAAENVNDITLLLKTYNTYQTKASEIAALDEASQKRFAEMSASEQMEERFNNAFAYAKQLLVKSLESDISKKTFNGDNNIAYLLQLPAAYYKDENTKKLELNKLLERYDQARLDTSSKTKSIGEVLKEVAGIRKFYDTNHVEAAWLQPKLESYAQATLSKLEKNDLKGFIAAALLFQTSSELGGPSSKINTYIQTTIRKQFERAEQLATTQKFADAVALYKVLNEYKDTNKEVSELDQRWLEADPQQLLRKAAGTELTFTNVISNKGQAGAKLTAVGVLDNKTLVLARLLADQKIEMSRTAIDQGITVKSIQWSDQIGKKKEISSLLIEAASKTRKVRYLAYEVNTPELFKVLDVEADKIDYDPTGAIIMDNPTGDGAGQKAVYEYRNGRYAFVKTMADTKLGGAPLDIPLTEMISHKNEKIRFQGTITSVDDNHAMIQLNNGYVLLTGNVRFKKGPTTITGIYTGSEEVKKTPAPVTEYRVTVLELAP</sequence>
<comment type="caution">
    <text evidence="1">The sequence shown here is derived from an EMBL/GenBank/DDBJ whole genome shotgun (WGS) entry which is preliminary data.</text>
</comment>
<evidence type="ECO:0000313" key="1">
    <source>
        <dbReference type="EMBL" id="MCU6790738.1"/>
    </source>
</evidence>
<reference evidence="1 2" key="1">
    <citation type="submission" date="2022-09" db="EMBL/GenBank/DDBJ databases">
        <authorList>
            <person name="Han X.L."/>
            <person name="Wang Q."/>
            <person name="Lu T."/>
        </authorList>
    </citation>
    <scope>NUCLEOTIDE SEQUENCE [LARGE SCALE GENOMIC DNA]</scope>
    <source>
        <strain evidence="1 2">WQ 127069</strain>
    </source>
</reference>
<gene>
    <name evidence="1" type="ORF">OB236_01240</name>
</gene>